<dbReference type="CDD" id="cd02440">
    <property type="entry name" value="AdoMet_MTases"/>
    <property type="match status" value="1"/>
</dbReference>
<dbReference type="InterPro" id="IPR029063">
    <property type="entry name" value="SAM-dependent_MTases_sf"/>
</dbReference>
<dbReference type="InterPro" id="IPR050447">
    <property type="entry name" value="Erg6_SMT_methyltransf"/>
</dbReference>
<dbReference type="EMBL" id="LGTE01000006">
    <property type="protein sequence ID" value="KNZ70047.1"/>
    <property type="molecule type" value="Genomic_DNA"/>
</dbReference>
<dbReference type="Proteomes" id="UP000037175">
    <property type="component" value="Unassembled WGS sequence"/>
</dbReference>
<dbReference type="PANTHER" id="PTHR44068">
    <property type="entry name" value="ZGC:194242"/>
    <property type="match status" value="1"/>
</dbReference>
<keyword evidence="3" id="KW-0489">Methyltransferase</keyword>
<dbReference type="RefSeq" id="WP_052217266.1">
    <property type="nucleotide sequence ID" value="NZ_LGTE01000006.1"/>
</dbReference>
<dbReference type="GO" id="GO:0008757">
    <property type="term" value="F:S-adenosylmethionine-dependent methyltransferase activity"/>
    <property type="evidence" value="ECO:0007669"/>
    <property type="project" value="InterPro"/>
</dbReference>
<feature type="domain" description="Methyltransferase type 11" evidence="2">
    <location>
        <begin position="50"/>
        <end position="145"/>
    </location>
</feature>
<reference evidence="4" key="1">
    <citation type="submission" date="2015-07" db="EMBL/GenBank/DDBJ databases">
        <title>Complete Genome of Thermincola ferriacetica strain Z-0001T.</title>
        <authorList>
            <person name="Lusk B."/>
            <person name="Badalamenti J.P."/>
            <person name="Parameswaran P."/>
            <person name="Bond D.R."/>
            <person name="Torres C.I."/>
        </authorList>
    </citation>
    <scope>NUCLEOTIDE SEQUENCE [LARGE SCALE GENOMIC DNA]</scope>
    <source>
        <strain evidence="4">Z-0001</strain>
    </source>
</reference>
<keyword evidence="4" id="KW-1185">Reference proteome</keyword>
<sequence>MNKQLIEWIKITKDLKIEDVINLYKNPHEFQVDLKNIINEYSEIYRDIIEVGCDTGVTSLILSDKFNKTLLDINPYAIELSKSVADKLNKKVTFVVADMFNMPFEDKSFDIVFNSGVIEHFDADQRTMLLAEYSRILRDNGLIIIGFPNHYSLPYRLAYVLHKKVLLGYNWPSPNEFKIFDMKNEIVKNNLILEKRVIVSKNYLFGLWNKFKPVKYIFKILDKFINFQSYLTVLVIRKNKEKI</sequence>
<proteinExistence type="predicted"/>
<dbReference type="InterPro" id="IPR013216">
    <property type="entry name" value="Methyltransf_11"/>
</dbReference>
<accession>A0A0L6W390</accession>
<dbReference type="GO" id="GO:0032259">
    <property type="term" value="P:methylation"/>
    <property type="evidence" value="ECO:0007669"/>
    <property type="project" value="UniProtKB-KW"/>
</dbReference>
<evidence type="ECO:0000259" key="2">
    <source>
        <dbReference type="Pfam" id="PF08241"/>
    </source>
</evidence>
<dbReference type="Gene3D" id="3.40.50.150">
    <property type="entry name" value="Vaccinia Virus protein VP39"/>
    <property type="match status" value="1"/>
</dbReference>
<keyword evidence="1 3" id="KW-0808">Transferase</keyword>
<evidence type="ECO:0000256" key="1">
    <source>
        <dbReference type="ARBA" id="ARBA00022679"/>
    </source>
</evidence>
<dbReference type="PANTHER" id="PTHR44068:SF11">
    <property type="entry name" value="GERANYL DIPHOSPHATE 2-C-METHYLTRANSFERASE"/>
    <property type="match status" value="1"/>
</dbReference>
<protein>
    <submittedName>
        <fullName evidence="3">Type 11 methyltransferase</fullName>
    </submittedName>
</protein>
<evidence type="ECO:0000313" key="4">
    <source>
        <dbReference type="Proteomes" id="UP000037175"/>
    </source>
</evidence>
<dbReference type="Pfam" id="PF08241">
    <property type="entry name" value="Methyltransf_11"/>
    <property type="match status" value="1"/>
</dbReference>
<evidence type="ECO:0000313" key="3">
    <source>
        <dbReference type="EMBL" id="KNZ70047.1"/>
    </source>
</evidence>
<dbReference type="SUPFAM" id="SSF53335">
    <property type="entry name" value="S-adenosyl-L-methionine-dependent methyltransferases"/>
    <property type="match status" value="1"/>
</dbReference>
<gene>
    <name evidence="3" type="ORF">Tfer_1187</name>
</gene>
<organism evidence="3 4">
    <name type="scientific">Thermincola ferriacetica</name>
    <dbReference type="NCBI Taxonomy" id="281456"/>
    <lineage>
        <taxon>Bacteria</taxon>
        <taxon>Bacillati</taxon>
        <taxon>Bacillota</taxon>
        <taxon>Clostridia</taxon>
        <taxon>Eubacteriales</taxon>
        <taxon>Thermincolaceae</taxon>
        <taxon>Thermincola</taxon>
    </lineage>
</organism>
<name>A0A0L6W390_9FIRM</name>
<comment type="caution">
    <text evidence="3">The sequence shown here is derived from an EMBL/GenBank/DDBJ whole genome shotgun (WGS) entry which is preliminary data.</text>
</comment>
<dbReference type="AlphaFoldDB" id="A0A0L6W390"/>